<proteinExistence type="predicted"/>
<dbReference type="Proteomes" id="UP000233551">
    <property type="component" value="Unassembled WGS sequence"/>
</dbReference>
<feature type="region of interest" description="Disordered" evidence="1">
    <location>
        <begin position="92"/>
        <end position="125"/>
    </location>
</feature>
<keyword evidence="2" id="KW-0732">Signal</keyword>
<evidence type="ECO:0000313" key="3">
    <source>
        <dbReference type="EMBL" id="PKI62770.1"/>
    </source>
</evidence>
<evidence type="ECO:0000256" key="2">
    <source>
        <dbReference type="SAM" id="SignalP"/>
    </source>
</evidence>
<comment type="caution">
    <text evidence="3">The sequence shown here is derived from an EMBL/GenBank/DDBJ whole genome shotgun (WGS) entry which is preliminary data.</text>
</comment>
<feature type="chain" id="PRO_5014154225" evidence="2">
    <location>
        <begin position="24"/>
        <end position="243"/>
    </location>
</feature>
<evidence type="ECO:0000256" key="1">
    <source>
        <dbReference type="SAM" id="MobiDB-lite"/>
    </source>
</evidence>
<organism evidence="3 4">
    <name type="scientific">Punica granatum</name>
    <name type="common">Pomegranate</name>
    <dbReference type="NCBI Taxonomy" id="22663"/>
    <lineage>
        <taxon>Eukaryota</taxon>
        <taxon>Viridiplantae</taxon>
        <taxon>Streptophyta</taxon>
        <taxon>Embryophyta</taxon>
        <taxon>Tracheophyta</taxon>
        <taxon>Spermatophyta</taxon>
        <taxon>Magnoliopsida</taxon>
        <taxon>eudicotyledons</taxon>
        <taxon>Gunneridae</taxon>
        <taxon>Pentapetalae</taxon>
        <taxon>rosids</taxon>
        <taxon>malvids</taxon>
        <taxon>Myrtales</taxon>
        <taxon>Lythraceae</taxon>
        <taxon>Punica</taxon>
    </lineage>
</organism>
<reference evidence="3 4" key="1">
    <citation type="submission" date="2017-11" db="EMBL/GenBank/DDBJ databases">
        <title>De-novo sequencing of pomegranate (Punica granatum L.) genome.</title>
        <authorList>
            <person name="Akparov Z."/>
            <person name="Amiraslanov A."/>
            <person name="Hajiyeva S."/>
            <person name="Abbasov M."/>
            <person name="Kaur K."/>
            <person name="Hamwieh A."/>
            <person name="Solovyev V."/>
            <person name="Salamov A."/>
            <person name="Braich B."/>
            <person name="Kosarev P."/>
            <person name="Mahmoud A."/>
            <person name="Hajiyev E."/>
            <person name="Babayeva S."/>
            <person name="Izzatullayeva V."/>
            <person name="Mammadov A."/>
            <person name="Mammadov A."/>
            <person name="Sharifova S."/>
            <person name="Ojaghi J."/>
            <person name="Eynullazada K."/>
            <person name="Bayramov B."/>
            <person name="Abdulazimova A."/>
            <person name="Shahmuradov I."/>
        </authorList>
    </citation>
    <scope>NUCLEOTIDE SEQUENCE [LARGE SCALE GENOMIC DNA]</scope>
    <source>
        <strain evidence="4">cv. AG2017</strain>
        <tissue evidence="3">Leaf</tissue>
    </source>
</reference>
<feature type="compositionally biased region" description="Basic and acidic residues" evidence="1">
    <location>
        <begin position="114"/>
        <end position="125"/>
    </location>
</feature>
<dbReference type="AlphaFoldDB" id="A0A2I0K3R1"/>
<name>A0A2I0K3R1_PUNGR</name>
<dbReference type="EMBL" id="PGOL01000931">
    <property type="protein sequence ID" value="PKI62770.1"/>
    <property type="molecule type" value="Genomic_DNA"/>
</dbReference>
<sequence>MSRSTPSMRGSLALHLRFMKVVALESISAFQRGLKNVDFKKDLIITPAIELADLSASAPKSLVLNEIGRMGLLMPPPPPKKGLIQEGHLKHFVHGGGHDKSPPRMSSLQRSSPRRHEEYHKQRDARDKDYKHIFVKNPKAIVAMGKGVSEVRLPRERKRVKDGGKKDPVLSFSEGDAAHVRLPHEDALERYVEIHWLAVRNCYVASLKGKSDAKQTLMVDVDVDPRKGTSRPTHVGNIVLDKK</sequence>
<protein>
    <submittedName>
        <fullName evidence="3">Uncharacterized protein</fullName>
    </submittedName>
</protein>
<gene>
    <name evidence="3" type="ORF">CRG98_016838</name>
</gene>
<evidence type="ECO:0000313" key="4">
    <source>
        <dbReference type="Proteomes" id="UP000233551"/>
    </source>
</evidence>
<accession>A0A2I0K3R1</accession>
<keyword evidence="4" id="KW-1185">Reference proteome</keyword>
<feature type="signal peptide" evidence="2">
    <location>
        <begin position="1"/>
        <end position="23"/>
    </location>
</feature>